<evidence type="ECO:0000256" key="1">
    <source>
        <dbReference type="ARBA" id="ARBA00004389"/>
    </source>
</evidence>
<reference evidence="17 18" key="1">
    <citation type="journal article" date="2018" name="Sci. Rep.">
        <title>Raphidocelis subcapitata (=Pseudokirchneriella subcapitata) provides an insight into genome evolution and environmental adaptations in the Sphaeropleales.</title>
        <authorList>
            <person name="Suzuki S."/>
            <person name="Yamaguchi H."/>
            <person name="Nakajima N."/>
            <person name="Kawachi M."/>
        </authorList>
    </citation>
    <scope>NUCLEOTIDE SEQUENCE [LARGE SCALE GENOMIC DNA]</scope>
    <source>
        <strain evidence="17 18">NIES-35</strain>
    </source>
</reference>
<keyword evidence="8 12" id="KW-0256">Endoplasmic reticulum</keyword>
<protein>
    <recommendedName>
        <fullName evidence="4 12">GDP-Man:Man(3)GlcNAc(2)-PP-Dol alpha-1,2-mannosyltransferase</fullName>
        <ecNumber evidence="3 12">2.4.1.131</ecNumber>
    </recommendedName>
</protein>
<evidence type="ECO:0000256" key="4">
    <source>
        <dbReference type="ARBA" id="ARBA00022018"/>
    </source>
</evidence>
<evidence type="ECO:0000256" key="5">
    <source>
        <dbReference type="ARBA" id="ARBA00022676"/>
    </source>
</evidence>
<dbReference type="InParanoid" id="A0A2V0P4Q2"/>
<evidence type="ECO:0000313" key="18">
    <source>
        <dbReference type="Proteomes" id="UP000247498"/>
    </source>
</evidence>
<dbReference type="SUPFAM" id="SSF53756">
    <property type="entry name" value="UDP-Glycosyltransferase/glycogen phosphorylase"/>
    <property type="match status" value="1"/>
</dbReference>
<accession>A0A2V0P4Q2</accession>
<evidence type="ECO:0000259" key="16">
    <source>
        <dbReference type="Pfam" id="PF15924"/>
    </source>
</evidence>
<organism evidence="17 18">
    <name type="scientific">Raphidocelis subcapitata</name>
    <dbReference type="NCBI Taxonomy" id="307507"/>
    <lineage>
        <taxon>Eukaryota</taxon>
        <taxon>Viridiplantae</taxon>
        <taxon>Chlorophyta</taxon>
        <taxon>core chlorophytes</taxon>
        <taxon>Chlorophyceae</taxon>
        <taxon>CS clade</taxon>
        <taxon>Sphaeropleales</taxon>
        <taxon>Selenastraceae</taxon>
        <taxon>Raphidocelis</taxon>
    </lineage>
</organism>
<keyword evidence="6 12" id="KW-0808">Transferase</keyword>
<dbReference type="GO" id="GO:0006487">
    <property type="term" value="P:protein N-linked glycosylation"/>
    <property type="evidence" value="ECO:0007669"/>
    <property type="project" value="TreeGrafter"/>
</dbReference>
<dbReference type="PANTHER" id="PTHR45919:SF1">
    <property type="entry name" value="GDP-MAN:MAN(3)GLCNAC(2)-PP-DOL ALPHA-1,2-MANNOSYLTRANSFERASE"/>
    <property type="match status" value="1"/>
</dbReference>
<dbReference type="GO" id="GO:0005789">
    <property type="term" value="C:endoplasmic reticulum membrane"/>
    <property type="evidence" value="ECO:0007669"/>
    <property type="project" value="UniProtKB-SubCell"/>
</dbReference>
<dbReference type="Proteomes" id="UP000247498">
    <property type="component" value="Unassembled WGS sequence"/>
</dbReference>
<dbReference type="EMBL" id="BDRX01000035">
    <property type="protein sequence ID" value="GBF92830.1"/>
    <property type="molecule type" value="Genomic_DNA"/>
</dbReference>
<name>A0A2V0P4Q2_9CHLO</name>
<evidence type="ECO:0000256" key="2">
    <source>
        <dbReference type="ARBA" id="ARBA00004922"/>
    </source>
</evidence>
<dbReference type="OrthoDB" id="2276068at2759"/>
<feature type="chain" id="PRO_5016113755" description="GDP-Man:Man(3)GlcNAc(2)-PP-Dol alpha-1,2-mannosyltransferase" evidence="14">
    <location>
        <begin position="21"/>
        <end position="544"/>
    </location>
</feature>
<dbReference type="InterPro" id="IPR031814">
    <property type="entry name" value="ALG11_N"/>
</dbReference>
<comment type="similarity">
    <text evidence="12">Belongs to the glycosyltransferase group 1 family. Glycosyltransferase 4 subfamily.</text>
</comment>
<keyword evidence="14" id="KW-0732">Signal</keyword>
<dbReference type="InterPro" id="IPR038013">
    <property type="entry name" value="ALG11"/>
</dbReference>
<comment type="subcellular location">
    <subcellularLocation>
        <location evidence="1">Endoplasmic reticulum membrane</location>
        <topology evidence="1">Single-pass membrane protein</topology>
    </subcellularLocation>
</comment>
<dbReference type="InterPro" id="IPR001296">
    <property type="entry name" value="Glyco_trans_1"/>
</dbReference>
<feature type="signal peptide" evidence="14">
    <location>
        <begin position="1"/>
        <end position="20"/>
    </location>
</feature>
<comment type="caution">
    <text evidence="17">The sequence shown here is derived from an EMBL/GenBank/DDBJ whole genome shotgun (WGS) entry which is preliminary data.</text>
</comment>
<comment type="pathway">
    <text evidence="2 12">Protein modification; protein glycosylation.</text>
</comment>
<keyword evidence="9" id="KW-1133">Transmembrane helix</keyword>
<dbReference type="CDD" id="cd03806">
    <property type="entry name" value="GT4_ALG11-like"/>
    <property type="match status" value="1"/>
</dbReference>
<evidence type="ECO:0000256" key="3">
    <source>
        <dbReference type="ARBA" id="ARBA00012645"/>
    </source>
</evidence>
<evidence type="ECO:0000256" key="8">
    <source>
        <dbReference type="ARBA" id="ARBA00022824"/>
    </source>
</evidence>
<keyword evidence="18" id="KW-1185">Reference proteome</keyword>
<evidence type="ECO:0000256" key="13">
    <source>
        <dbReference type="SAM" id="MobiDB-lite"/>
    </source>
</evidence>
<feature type="region of interest" description="Disordered" evidence="13">
    <location>
        <begin position="471"/>
        <end position="544"/>
    </location>
</feature>
<gene>
    <name evidence="17" type="ORF">Rsub_05449</name>
</gene>
<dbReference type="UniPathway" id="UPA00378"/>
<feature type="compositionally biased region" description="Low complexity" evidence="13">
    <location>
        <begin position="515"/>
        <end position="544"/>
    </location>
</feature>
<sequence length="544" mass="58469">MAWTALLVALLAVLVGALLACLRVLQQLPRVERGTVGFFHPFADGGGGGERVLWVGVRALQAAYPSLRIFVYVHEGVTAQELRRQAAERFNIRLLRPIEVVPLSRSDLIRPERYRHFTMVRQALGAALLGREALSRRAPAVWFDTTGWAFTFPLARLAGCRVACYVHYPTVSTDMLGRVWSRQAAYNNDTSISGSGIKSAVKVLYYRLFATVYGVCGAFADVVMVNSSWTAAHIESLWWRWRRPALVYPPCDTGELRRLPLDRRLKHLYLVSVAQFRPEKNHALQLEAYAMARQQAGPDEAGRAVRVSKLKIIGGCRGPEDEAIVEGLRARARELGVDASVEFLVNAPFDQLRQLLGGAVGGLHSMTDEHFGISVVEYMAAGVIPIAHNSGGPRADIVVPVTGPDGSPQITGYLAETAEEYCDAITKVLVMDQVGRLRIAAAAQRHAAQFSGEAFSAGWLAALRPLLGPPAEGGAAGGGEGEEQEEEAGECGSGGSSGGEEAAGEEAAGEEEAEVAAGGAAADGSGPPAQQQQQQVSSEYFRLP</sequence>
<evidence type="ECO:0000256" key="14">
    <source>
        <dbReference type="SAM" id="SignalP"/>
    </source>
</evidence>
<dbReference type="Gene3D" id="3.40.50.2000">
    <property type="entry name" value="Glycogen Phosphorylase B"/>
    <property type="match status" value="1"/>
</dbReference>
<evidence type="ECO:0000256" key="7">
    <source>
        <dbReference type="ARBA" id="ARBA00022692"/>
    </source>
</evidence>
<feature type="domain" description="Glycosyl transferase family 1" evidence="15">
    <location>
        <begin position="265"/>
        <end position="429"/>
    </location>
</feature>
<evidence type="ECO:0000256" key="10">
    <source>
        <dbReference type="ARBA" id="ARBA00023136"/>
    </source>
</evidence>
<keyword evidence="10" id="KW-0472">Membrane</keyword>
<evidence type="ECO:0000259" key="15">
    <source>
        <dbReference type="Pfam" id="PF00534"/>
    </source>
</evidence>
<dbReference type="Pfam" id="PF00534">
    <property type="entry name" value="Glycos_transf_1"/>
    <property type="match status" value="1"/>
</dbReference>
<feature type="domain" description="ALG11 mannosyltransferase N-terminal" evidence="16">
    <location>
        <begin position="34"/>
        <end position="238"/>
    </location>
</feature>
<evidence type="ECO:0000256" key="12">
    <source>
        <dbReference type="RuleBase" id="RU367051"/>
    </source>
</evidence>
<proteinExistence type="inferred from homology"/>
<feature type="compositionally biased region" description="Acidic residues" evidence="13">
    <location>
        <begin position="502"/>
        <end position="514"/>
    </location>
</feature>
<evidence type="ECO:0000256" key="6">
    <source>
        <dbReference type="ARBA" id="ARBA00022679"/>
    </source>
</evidence>
<dbReference type="STRING" id="307507.A0A2V0P4Q2"/>
<dbReference type="FunCoup" id="A0A2V0P4Q2">
    <property type="interactions" value="1924"/>
</dbReference>
<dbReference type="PANTHER" id="PTHR45919">
    <property type="entry name" value="GDP-MAN:MAN(3)GLCNAC(2)-PP-DOL ALPHA-1,2-MANNOSYLTRANSFERASE"/>
    <property type="match status" value="1"/>
</dbReference>
<evidence type="ECO:0000256" key="9">
    <source>
        <dbReference type="ARBA" id="ARBA00022989"/>
    </source>
</evidence>
<dbReference type="GO" id="GO:0004377">
    <property type="term" value="F:GDP-Man:Man(3)GlcNAc(2)-PP-Dol alpha-1,2-mannosyltransferase activity"/>
    <property type="evidence" value="ECO:0007669"/>
    <property type="project" value="UniProtKB-UniRule"/>
</dbReference>
<dbReference type="AlphaFoldDB" id="A0A2V0P4Q2"/>
<comment type="catalytic activity">
    <reaction evidence="11 12">
        <text>an alpha-D-Man-(1-&gt;3)-[alpha-D-Man-(1-&gt;6)]-beta-D-Man-(1-&gt;4)-beta-D-GlcNAc-(1-&gt;4)-alpha-D-GlcNAc-diphospho-di-trans,poly-cis-dolichol + 2 GDP-alpha-D-mannose = an alpha-D-Man-(1-&gt;2)-alpha-D-Man-(1-&gt;2)-alpha-D-Man-(1-&gt;3)-[alpha-D-Man-(1-&gt;6)]-beta-D-Man-(1-&gt;4)-beta-D-GlcNAc-(1-&gt;4)-alpha-D-GlcNAc-diphospho-di-trans,poly-cis-dolichol + 2 GDP + 2 H(+)</text>
        <dbReference type="Rhea" id="RHEA:29523"/>
        <dbReference type="Rhea" id="RHEA-COMP:19515"/>
        <dbReference type="Rhea" id="RHEA-COMP:19516"/>
        <dbReference type="ChEBI" id="CHEBI:15378"/>
        <dbReference type="ChEBI" id="CHEBI:57527"/>
        <dbReference type="ChEBI" id="CHEBI:58189"/>
        <dbReference type="ChEBI" id="CHEBI:132511"/>
        <dbReference type="ChEBI" id="CHEBI:132515"/>
        <dbReference type="EC" id="2.4.1.131"/>
    </reaction>
    <physiologicalReaction direction="left-to-right" evidence="11 12">
        <dbReference type="Rhea" id="RHEA:29524"/>
    </physiologicalReaction>
</comment>
<evidence type="ECO:0000313" key="17">
    <source>
        <dbReference type="EMBL" id="GBF92830.1"/>
    </source>
</evidence>
<comment type="function">
    <text evidence="12">GDP-Man:Man(3)GlcNAc(2)-PP-Dol alpha-1,2-mannosyltransferase that operates in the biosynthetic pathway of dolichol-linked oligosaccharides, the glycan precursors employed in protein asparagine (N)-glycosylation. The assembly of dolichol-linked oligosaccharides begins on the cytosolic side of the endoplasmic reticulum membrane and finishes in its lumen. The sequential addition of sugars to dolichol pyrophosphate produces dolichol-linked oligosaccharides containing fourteen sugars, including two GlcNAcs, nine mannoses and three glucoses. Once assembled, the oligosaccharide is transferred from the lipid to nascent proteins by oligosaccharyltransferases. Catalyzes, on the cytoplasmic face of the endoplasmic reticulum, the addition of the fourth and fifth mannose residues to the dolichol-linked oligosaccharide chain, to produce Man(5)GlcNAc(2)-PP-dolichol core oligosaccharide.</text>
</comment>
<keyword evidence="5 12" id="KW-0328">Glycosyltransferase</keyword>
<dbReference type="EC" id="2.4.1.131" evidence="3 12"/>
<keyword evidence="7" id="KW-0812">Transmembrane</keyword>
<dbReference type="Pfam" id="PF15924">
    <property type="entry name" value="ALG11_N"/>
    <property type="match status" value="1"/>
</dbReference>
<feature type="compositionally biased region" description="Acidic residues" evidence="13">
    <location>
        <begin position="480"/>
        <end position="489"/>
    </location>
</feature>
<evidence type="ECO:0000256" key="11">
    <source>
        <dbReference type="ARBA" id="ARBA00045065"/>
    </source>
</evidence>